<comment type="caution">
    <text evidence="2">The sequence shown here is derived from an EMBL/GenBank/DDBJ whole genome shotgun (WGS) entry which is preliminary data.</text>
</comment>
<keyword evidence="3" id="KW-1185">Reference proteome</keyword>
<dbReference type="Gramene" id="TVU34961">
    <property type="protein sequence ID" value="TVU34961"/>
    <property type="gene ID" value="EJB05_16820"/>
</dbReference>
<sequence length="144" mass="15414">MAAGLLEDETPGSEEGSFPWGGDCIGIMLSVGIFPAFALLICVLLYFNVEDPKFWVKLSGVEGLERSADAATAPTFNITVRVDNQNNHHREFCGKGGSVDVAYAGVPLAHGEFPEFSVPPGVCQAPSSHGLIRRGQVKPVQRSR</sequence>
<protein>
    <recommendedName>
        <fullName evidence="4">Late embryogenesis abundant protein LEA-2 subgroup domain-containing protein</fullName>
    </recommendedName>
</protein>
<keyword evidence="1" id="KW-0812">Transmembrane</keyword>
<feature type="non-terminal residue" evidence="2">
    <location>
        <position position="1"/>
    </location>
</feature>
<accession>A0A5J9VHG1</accession>
<dbReference type="PANTHER" id="PTHR33994">
    <property type="entry name" value="OS04G0515000 PROTEIN"/>
    <property type="match status" value="1"/>
</dbReference>
<dbReference type="OrthoDB" id="668221at2759"/>
<keyword evidence="1" id="KW-0472">Membrane</keyword>
<dbReference type="AlphaFoldDB" id="A0A5J9VHG1"/>
<dbReference type="Proteomes" id="UP000324897">
    <property type="component" value="Unassembled WGS sequence"/>
</dbReference>
<proteinExistence type="predicted"/>
<reference evidence="2 3" key="1">
    <citation type="journal article" date="2019" name="Sci. Rep.">
        <title>A high-quality genome of Eragrostis curvula grass provides insights into Poaceae evolution and supports new strategies to enhance forage quality.</title>
        <authorList>
            <person name="Carballo J."/>
            <person name="Santos B.A.C.M."/>
            <person name="Zappacosta D."/>
            <person name="Garbus I."/>
            <person name="Selva J.P."/>
            <person name="Gallo C.A."/>
            <person name="Diaz A."/>
            <person name="Albertini E."/>
            <person name="Caccamo M."/>
            <person name="Echenique V."/>
        </authorList>
    </citation>
    <scope>NUCLEOTIDE SEQUENCE [LARGE SCALE GENOMIC DNA]</scope>
    <source>
        <strain evidence="3">cv. Victoria</strain>
        <tissue evidence="2">Leaf</tissue>
    </source>
</reference>
<evidence type="ECO:0000313" key="3">
    <source>
        <dbReference type="Proteomes" id="UP000324897"/>
    </source>
</evidence>
<evidence type="ECO:0000256" key="1">
    <source>
        <dbReference type="SAM" id="Phobius"/>
    </source>
</evidence>
<gene>
    <name evidence="2" type="ORF">EJB05_16820</name>
</gene>
<dbReference type="PANTHER" id="PTHR33994:SF11">
    <property type="entry name" value="OS01G0771600 PROTEIN"/>
    <property type="match status" value="1"/>
</dbReference>
<name>A0A5J9VHG1_9POAL</name>
<evidence type="ECO:0008006" key="4">
    <source>
        <dbReference type="Google" id="ProtNLM"/>
    </source>
</evidence>
<feature type="transmembrane region" description="Helical" evidence="1">
    <location>
        <begin position="25"/>
        <end position="47"/>
    </location>
</feature>
<evidence type="ECO:0000313" key="2">
    <source>
        <dbReference type="EMBL" id="TVU34961.1"/>
    </source>
</evidence>
<organism evidence="2 3">
    <name type="scientific">Eragrostis curvula</name>
    <name type="common">weeping love grass</name>
    <dbReference type="NCBI Taxonomy" id="38414"/>
    <lineage>
        <taxon>Eukaryota</taxon>
        <taxon>Viridiplantae</taxon>
        <taxon>Streptophyta</taxon>
        <taxon>Embryophyta</taxon>
        <taxon>Tracheophyta</taxon>
        <taxon>Spermatophyta</taxon>
        <taxon>Magnoliopsida</taxon>
        <taxon>Liliopsida</taxon>
        <taxon>Poales</taxon>
        <taxon>Poaceae</taxon>
        <taxon>PACMAD clade</taxon>
        <taxon>Chloridoideae</taxon>
        <taxon>Eragrostideae</taxon>
        <taxon>Eragrostidinae</taxon>
        <taxon>Eragrostis</taxon>
    </lineage>
</organism>
<dbReference type="EMBL" id="RWGY01000009">
    <property type="protein sequence ID" value="TVU34961.1"/>
    <property type="molecule type" value="Genomic_DNA"/>
</dbReference>
<keyword evidence="1" id="KW-1133">Transmembrane helix</keyword>